<name>A0A1H6KIA0_9GAMM</name>
<evidence type="ECO:0000313" key="2">
    <source>
        <dbReference type="Proteomes" id="UP000198988"/>
    </source>
</evidence>
<evidence type="ECO:0000313" key="1">
    <source>
        <dbReference type="EMBL" id="SEH75281.1"/>
    </source>
</evidence>
<dbReference type="EMBL" id="CDSC02000164">
    <property type="protein sequence ID" value="SEH75281.1"/>
    <property type="molecule type" value="Genomic_DNA"/>
</dbReference>
<protein>
    <submittedName>
        <fullName evidence="1">Uncharacterized protein</fullName>
    </submittedName>
</protein>
<proteinExistence type="predicted"/>
<reference evidence="2" key="1">
    <citation type="submission" date="2016-06" db="EMBL/GenBank/DDBJ databases">
        <authorList>
            <person name="Petersen J."/>
            <person name="Sayavedra L."/>
        </authorList>
    </citation>
    <scope>NUCLEOTIDE SEQUENCE [LARGE SCALE GENOMIC DNA]</scope>
    <source>
        <strain evidence="2">BazSymA</strain>
    </source>
</reference>
<organism evidence="1 2">
    <name type="scientific">Bathymodiolus azoricus thioautotrophic gill symbiont</name>
    <dbReference type="NCBI Taxonomy" id="235205"/>
    <lineage>
        <taxon>Bacteria</taxon>
        <taxon>Pseudomonadati</taxon>
        <taxon>Pseudomonadota</taxon>
        <taxon>Gammaproteobacteria</taxon>
        <taxon>sulfur-oxidizing symbionts</taxon>
    </lineage>
</organism>
<accession>A0A1H6KIA0</accession>
<dbReference type="AlphaFoldDB" id="A0A1H6KIA0"/>
<dbReference type="Proteomes" id="UP000198988">
    <property type="component" value="Unassembled WGS sequence"/>
</dbReference>
<sequence>MEARVHPLTVVIPRFIQLGMPLPLLKPMVQSKRGVI</sequence>
<gene>
    <name evidence="1" type="ORF">BAZSYMA_ACONTIG01433_0</name>
</gene>